<sequence length="528" mass="58922">MTVPAMVRLSCRQDDVAFPRADAMQTRRRQTMRILASLYLSPQTPEDPRDCRIRGMSVSFYLSLLIMGHGPAEYGICTSWQRFVEVEPELTEQMSKNDGCSHAGNGAGTACSNCLPASMSSGIIPLNYLSNQKPPRGNEFMRMKHKIRKRNSQLPPRTTSKSDDNLLRRHALPQLLEGRLDVFQPVADNLGLRSRNITARLQRLGQEIPEYATSKAIGQYRIDNHQRRLEPPHRAADPVRQQGGHIRYPHAEQGKALRDLLRRRIRRHGDELVAAADPVHDADALLGRAEPDRHDARERLALLVERRRDLARRRAALVVPHPGGAQPAHRLVVPGPGRREHLVPGRDGQLDRVGAHAGRATPDDDRLARGRLPRLCRQLQAESGLVEERRRRRGHGEWERRAAGVVHVGRQLRRQVFEHNGVLPEGALRGILDGLVGAPAECEHAVANLEARHAGADLDDFPGQVVAEYEGVFEAAQSSWNTKGSSRHKYATRSGTRDADDADCRMTTTARHTEHLANGASPHGWSVL</sequence>
<dbReference type="Proteomes" id="UP000289323">
    <property type="component" value="Unassembled WGS sequence"/>
</dbReference>
<protein>
    <submittedName>
        <fullName evidence="2">5de52ac2-3820-49c3-afe2-ba3eb9770baa</fullName>
    </submittedName>
</protein>
<gene>
    <name evidence="2" type="ORF">TT172_LOCUS7751</name>
</gene>
<dbReference type="AlphaFoldDB" id="A0A3S4B9B9"/>
<feature type="region of interest" description="Disordered" evidence="1">
    <location>
        <begin position="481"/>
        <end position="503"/>
    </location>
</feature>
<name>A0A3S4B9B9_9PEZI</name>
<evidence type="ECO:0000256" key="1">
    <source>
        <dbReference type="SAM" id="MobiDB-lite"/>
    </source>
</evidence>
<organism evidence="2 3">
    <name type="scientific">Thermothielavioides terrestris</name>
    <dbReference type="NCBI Taxonomy" id="2587410"/>
    <lineage>
        <taxon>Eukaryota</taxon>
        <taxon>Fungi</taxon>
        <taxon>Dikarya</taxon>
        <taxon>Ascomycota</taxon>
        <taxon>Pezizomycotina</taxon>
        <taxon>Sordariomycetes</taxon>
        <taxon>Sordariomycetidae</taxon>
        <taxon>Sordariales</taxon>
        <taxon>Chaetomiaceae</taxon>
        <taxon>Thermothielavioides</taxon>
    </lineage>
</organism>
<evidence type="ECO:0000313" key="3">
    <source>
        <dbReference type="Proteomes" id="UP000289323"/>
    </source>
</evidence>
<dbReference type="EMBL" id="OUUZ01000015">
    <property type="protein sequence ID" value="SPQ25332.1"/>
    <property type="molecule type" value="Genomic_DNA"/>
</dbReference>
<evidence type="ECO:0000313" key="2">
    <source>
        <dbReference type="EMBL" id="SPQ25332.1"/>
    </source>
</evidence>
<reference evidence="2 3" key="1">
    <citation type="submission" date="2018-04" db="EMBL/GenBank/DDBJ databases">
        <authorList>
            <person name="Huttner S."/>
            <person name="Dainat J."/>
        </authorList>
    </citation>
    <scope>NUCLEOTIDE SEQUENCE [LARGE SCALE GENOMIC DNA]</scope>
</reference>
<accession>A0A3S4B9B9</accession>
<proteinExistence type="predicted"/>